<sequence>MYKRTITKELERWKASSGRKPLLLRGARQVGKTTVINDFAKQYRQYIYLNLERKEDAAIFRNFTHFSSLVEAVFFLKEKDIQQSDTLLFIDEIQEVPEAINLLRYFYEDFPKLHVVAAGSLLEAVLTEHITMPVGRVEYKVIRPMTFSEFLEAMGEKAALQQFNKIPISDFAHDKLLHLFHTYTLIGGMPEVVKHYVENRNLTALQSIYESLLVAYMNDVEKYARNSSMVQVIRHVIRSMSFEAGNRIKFQNFGQSNYGSREVGEAVRTIEKALLLHLAYPCTSTELPLFPDHKKSPRLHLLDTGLMNYLAGIQKDIIGTNDLDLLYKGKVAEQIVGQELLGSKFNVLSELNFWTREKKEATAEVDFVCVFDGLIIPVEVKSGSTGRLRSLHLFMDSAPHQWAVRLYAGQLGIDRLKTPNGKEYSLLNLPYYLTGQIELYINWLIQQPANG</sequence>
<dbReference type="AlphaFoldDB" id="A0A7U3ZJW8"/>
<organism evidence="2 3">
    <name type="scientific">Runella slithyformis (strain ATCC 29530 / DSM 19594 / LMG 11500 / NCIMB 11436 / LSU 4)</name>
    <dbReference type="NCBI Taxonomy" id="761193"/>
    <lineage>
        <taxon>Bacteria</taxon>
        <taxon>Pseudomonadati</taxon>
        <taxon>Bacteroidota</taxon>
        <taxon>Cytophagia</taxon>
        <taxon>Cytophagales</taxon>
        <taxon>Spirosomataceae</taxon>
        <taxon>Runella</taxon>
    </lineage>
</organism>
<name>A0A7U3ZJW8_RUNSL</name>
<reference evidence="2 3" key="2">
    <citation type="journal article" date="2012" name="Stand. Genomic Sci.">
        <title>Complete genome sequence of the aquatic bacterium Runella slithyformis type strain (LSU 4(T)).</title>
        <authorList>
            <person name="Copeland A."/>
            <person name="Zhang X."/>
            <person name="Misra M."/>
            <person name="Lapidus A."/>
            <person name="Nolan M."/>
            <person name="Lucas S."/>
            <person name="Deshpande S."/>
            <person name="Cheng J.F."/>
            <person name="Tapia R."/>
            <person name="Goodwin L.A."/>
            <person name="Pitluck S."/>
            <person name="Liolios K."/>
            <person name="Pagani I."/>
            <person name="Ivanova N."/>
            <person name="Mikhailova N."/>
            <person name="Pati A."/>
            <person name="Chen A."/>
            <person name="Palaniappan K."/>
            <person name="Land M."/>
            <person name="Hauser L."/>
            <person name="Pan C."/>
            <person name="Jeffries C.D."/>
            <person name="Detter J.C."/>
            <person name="Brambilla E.M."/>
            <person name="Rohde M."/>
            <person name="Djao O.D."/>
            <person name="Goker M."/>
            <person name="Sikorski J."/>
            <person name="Tindall B.J."/>
            <person name="Woyke T."/>
            <person name="Bristow J."/>
            <person name="Eisen J.A."/>
            <person name="Markowitz V."/>
            <person name="Hugenholtz P."/>
            <person name="Kyrpides N.C."/>
            <person name="Klenk H.P."/>
            <person name="Mavromatis K."/>
        </authorList>
    </citation>
    <scope>NUCLEOTIDE SEQUENCE [LARGE SCALE GENOMIC DNA]</scope>
    <source>
        <strain evidence="3">ATCC 29530 / DSM 19594 / LMG 11500 / NCIMB 11436 / LSU 4</strain>
    </source>
</reference>
<dbReference type="SMART" id="SM00382">
    <property type="entry name" value="AAA"/>
    <property type="match status" value="1"/>
</dbReference>
<feature type="domain" description="AAA+ ATPase" evidence="1">
    <location>
        <begin position="18"/>
        <end position="136"/>
    </location>
</feature>
<dbReference type="Proteomes" id="UP000000493">
    <property type="component" value="Chromosome"/>
</dbReference>
<evidence type="ECO:0000313" key="2">
    <source>
        <dbReference type="EMBL" id="AEI48585.1"/>
    </source>
</evidence>
<evidence type="ECO:0000259" key="1">
    <source>
        <dbReference type="SMART" id="SM00382"/>
    </source>
</evidence>
<dbReference type="Pfam" id="PF13635">
    <property type="entry name" value="DUF4143"/>
    <property type="match status" value="1"/>
</dbReference>
<dbReference type="PANTHER" id="PTHR33295:SF7">
    <property type="entry name" value="ATPASE"/>
    <property type="match status" value="1"/>
</dbReference>
<dbReference type="EMBL" id="CP002859">
    <property type="protein sequence ID" value="AEI48585.1"/>
    <property type="molecule type" value="Genomic_DNA"/>
</dbReference>
<dbReference type="PANTHER" id="PTHR33295">
    <property type="entry name" value="ATPASE"/>
    <property type="match status" value="1"/>
</dbReference>
<proteinExistence type="predicted"/>
<accession>A0A7U3ZJW8</accession>
<dbReference type="InterPro" id="IPR003593">
    <property type="entry name" value="AAA+_ATPase"/>
</dbReference>
<reference evidence="3" key="1">
    <citation type="submission" date="2011-06" db="EMBL/GenBank/DDBJ databases">
        <title>The complete genome of chromosome of Runella slithyformis DSM 19594.</title>
        <authorList>
            <consortium name="US DOE Joint Genome Institute (JGI-PGF)"/>
            <person name="Lucas S."/>
            <person name="Han J."/>
            <person name="Lapidus A."/>
            <person name="Bruce D."/>
            <person name="Goodwin L."/>
            <person name="Pitluck S."/>
            <person name="Peters L."/>
            <person name="Kyrpides N."/>
            <person name="Mavromatis K."/>
            <person name="Ivanova N."/>
            <person name="Ovchinnikova G."/>
            <person name="Zhang X."/>
            <person name="Misra M."/>
            <person name="Detter J.C."/>
            <person name="Tapia R."/>
            <person name="Han C."/>
            <person name="Land M."/>
            <person name="Hauser L."/>
            <person name="Markowitz V."/>
            <person name="Cheng J.-F."/>
            <person name="Hugenholtz P."/>
            <person name="Woyke T."/>
            <person name="Wu D."/>
            <person name="Tindall B."/>
            <person name="Faehrich R."/>
            <person name="Brambilla E."/>
            <person name="Klenk H.-P."/>
            <person name="Eisen J.A."/>
        </authorList>
    </citation>
    <scope>NUCLEOTIDE SEQUENCE [LARGE SCALE GENOMIC DNA]</scope>
    <source>
        <strain evidence="3">ATCC 29530 / DSM 19594 / LMG 11500 / NCIMB 11436 / LSU 4</strain>
    </source>
</reference>
<dbReference type="InterPro" id="IPR027417">
    <property type="entry name" value="P-loop_NTPase"/>
</dbReference>
<gene>
    <name evidence="2" type="ordered locus">Runsl_2172</name>
</gene>
<dbReference type="Pfam" id="PF13173">
    <property type="entry name" value="AAA_14"/>
    <property type="match status" value="1"/>
</dbReference>
<keyword evidence="3" id="KW-1185">Reference proteome</keyword>
<dbReference type="InterPro" id="IPR041682">
    <property type="entry name" value="AAA_14"/>
</dbReference>
<dbReference type="KEGG" id="rsi:Runsl_2172"/>
<protein>
    <submittedName>
        <fullName evidence="2">AAA ATPase</fullName>
    </submittedName>
</protein>
<dbReference type="RefSeq" id="WP_013927896.1">
    <property type="nucleotide sequence ID" value="NC_015703.1"/>
</dbReference>
<dbReference type="InterPro" id="IPR025420">
    <property type="entry name" value="DUF4143"/>
</dbReference>
<dbReference type="Gene3D" id="3.40.50.300">
    <property type="entry name" value="P-loop containing nucleotide triphosphate hydrolases"/>
    <property type="match status" value="1"/>
</dbReference>
<evidence type="ECO:0000313" key="3">
    <source>
        <dbReference type="Proteomes" id="UP000000493"/>
    </source>
</evidence>
<dbReference type="SUPFAM" id="SSF52540">
    <property type="entry name" value="P-loop containing nucleoside triphosphate hydrolases"/>
    <property type="match status" value="1"/>
</dbReference>